<dbReference type="PROSITE" id="PS00723">
    <property type="entry name" value="POLYPRENYL_SYNTHASE_1"/>
    <property type="match status" value="1"/>
</dbReference>
<organism evidence="7 8">
    <name type="scientific">SAR86 cluster bacterium</name>
    <dbReference type="NCBI Taxonomy" id="2030880"/>
    <lineage>
        <taxon>Bacteria</taxon>
        <taxon>Pseudomonadati</taxon>
        <taxon>Pseudomonadota</taxon>
        <taxon>Gammaproteobacteria</taxon>
        <taxon>SAR86 cluster</taxon>
    </lineage>
</organism>
<dbReference type="GO" id="GO:0004659">
    <property type="term" value="F:prenyltransferase activity"/>
    <property type="evidence" value="ECO:0007669"/>
    <property type="project" value="InterPro"/>
</dbReference>
<comment type="cofactor">
    <cofactor evidence="1">
        <name>Mg(2+)</name>
        <dbReference type="ChEBI" id="CHEBI:18420"/>
    </cofactor>
</comment>
<dbReference type="InterPro" id="IPR033749">
    <property type="entry name" value="Polyprenyl_synt_CS"/>
</dbReference>
<evidence type="ECO:0000256" key="2">
    <source>
        <dbReference type="ARBA" id="ARBA00006706"/>
    </source>
</evidence>
<dbReference type="SFLD" id="SFLDS00005">
    <property type="entry name" value="Isoprenoid_Synthase_Type_I"/>
    <property type="match status" value="1"/>
</dbReference>
<reference evidence="7" key="1">
    <citation type="submission" date="2020-10" db="EMBL/GenBank/DDBJ databases">
        <title>Microbiome of the Black Sea water column analyzed by genome centric metagenomics.</title>
        <authorList>
            <person name="Cabello-Yeves P.J."/>
            <person name="Callieri C."/>
            <person name="Picazo A."/>
            <person name="Mehrshad M."/>
            <person name="Haro-Moreno J.M."/>
            <person name="Roda-Garcia J."/>
            <person name="Dzembekova N."/>
            <person name="Slabakova V."/>
            <person name="Slabakova N."/>
            <person name="Moncheva S."/>
            <person name="Rodriguez-Valera F."/>
        </authorList>
    </citation>
    <scope>NUCLEOTIDE SEQUENCE</scope>
    <source>
        <strain evidence="7">BS307-5m-G50</strain>
    </source>
</reference>
<dbReference type="SUPFAM" id="SSF48576">
    <property type="entry name" value="Terpenoid synthases"/>
    <property type="match status" value="1"/>
</dbReference>
<evidence type="ECO:0000256" key="4">
    <source>
        <dbReference type="ARBA" id="ARBA00022723"/>
    </source>
</evidence>
<evidence type="ECO:0000256" key="3">
    <source>
        <dbReference type="ARBA" id="ARBA00022679"/>
    </source>
</evidence>
<dbReference type="AlphaFoldDB" id="A0A937IH22"/>
<keyword evidence="4" id="KW-0479">Metal-binding</keyword>
<keyword evidence="5" id="KW-0460">Magnesium</keyword>
<evidence type="ECO:0000313" key="7">
    <source>
        <dbReference type="EMBL" id="MBL6818612.1"/>
    </source>
</evidence>
<comment type="caution">
    <text evidence="7">The sequence shown here is derived from an EMBL/GenBank/DDBJ whole genome shotgun (WGS) entry which is preliminary data.</text>
</comment>
<dbReference type="GO" id="GO:0008299">
    <property type="term" value="P:isoprenoid biosynthetic process"/>
    <property type="evidence" value="ECO:0007669"/>
    <property type="project" value="InterPro"/>
</dbReference>
<dbReference type="Gene3D" id="1.10.600.10">
    <property type="entry name" value="Farnesyl Diphosphate Synthase"/>
    <property type="match status" value="1"/>
</dbReference>
<comment type="similarity">
    <text evidence="2 6">Belongs to the FPP/GGPP synthase family.</text>
</comment>
<gene>
    <name evidence="7" type="ORF">ISQ64_04330</name>
</gene>
<dbReference type="InterPro" id="IPR008949">
    <property type="entry name" value="Isoprenoid_synthase_dom_sf"/>
</dbReference>
<dbReference type="PANTHER" id="PTHR12001">
    <property type="entry name" value="GERANYLGERANYL PYROPHOSPHATE SYNTHASE"/>
    <property type="match status" value="1"/>
</dbReference>
<evidence type="ECO:0000256" key="6">
    <source>
        <dbReference type="RuleBase" id="RU004466"/>
    </source>
</evidence>
<evidence type="ECO:0000256" key="1">
    <source>
        <dbReference type="ARBA" id="ARBA00001946"/>
    </source>
</evidence>
<dbReference type="PROSITE" id="PS00444">
    <property type="entry name" value="POLYPRENYL_SYNTHASE_2"/>
    <property type="match status" value="1"/>
</dbReference>
<dbReference type="GO" id="GO:0046872">
    <property type="term" value="F:metal ion binding"/>
    <property type="evidence" value="ECO:0007669"/>
    <property type="project" value="UniProtKB-KW"/>
</dbReference>
<evidence type="ECO:0000256" key="5">
    <source>
        <dbReference type="ARBA" id="ARBA00022842"/>
    </source>
</evidence>
<name>A0A937IH22_9GAMM</name>
<sequence length="317" mass="36114">MKTNYSLQKELSLVKNLIKNEIIEEDTISELYNYIFKSNGKRLRAQLSLIASSPNKRKNKSRLKLASIIELLHTATLIHDDVVDESQTRRGVKSVNNVWTNTHSVLIGDYIYSKAFILMVQIGNIKILKELANATNDISKGELIQLDALQNTSITLSKLENISYYKTGRLFEAAAKSGAMLTNKDKKYESNISKCAKNIGILFQIKDDLLDYSLDEKVIGKPVFQDLKEGKITYPFYFAYKNANKKQKNQLQTILGKKKQNIKSAYNMIKDLNGFAETEILASKYFDKAIKHANLIKNKHINQEVLKLVNSALNREK</sequence>
<dbReference type="InterPro" id="IPR000092">
    <property type="entry name" value="Polyprenyl_synt"/>
</dbReference>
<dbReference type="EMBL" id="JADHQD010000030">
    <property type="protein sequence ID" value="MBL6818612.1"/>
    <property type="molecule type" value="Genomic_DNA"/>
</dbReference>
<dbReference type="Proteomes" id="UP000711391">
    <property type="component" value="Unassembled WGS sequence"/>
</dbReference>
<proteinExistence type="inferred from homology"/>
<dbReference type="Pfam" id="PF00348">
    <property type="entry name" value="polyprenyl_synt"/>
    <property type="match status" value="1"/>
</dbReference>
<protein>
    <submittedName>
        <fullName evidence="7">Polyprenyl synthetase family protein</fullName>
    </submittedName>
</protein>
<keyword evidence="3 6" id="KW-0808">Transferase</keyword>
<evidence type="ECO:0000313" key="8">
    <source>
        <dbReference type="Proteomes" id="UP000711391"/>
    </source>
</evidence>
<accession>A0A937IH22</accession>
<dbReference type="PANTHER" id="PTHR12001:SF69">
    <property type="entry name" value="ALL TRANS-POLYPRENYL-DIPHOSPHATE SYNTHASE PDSS1"/>
    <property type="match status" value="1"/>
</dbReference>
<dbReference type="CDD" id="cd00685">
    <property type="entry name" value="Trans_IPPS_HT"/>
    <property type="match status" value="1"/>
</dbReference>